<dbReference type="PANTHER" id="PTHR47926">
    <property type="entry name" value="PENTATRICOPEPTIDE REPEAT-CONTAINING PROTEIN"/>
    <property type="match status" value="1"/>
</dbReference>
<evidence type="ECO:0000256" key="3">
    <source>
        <dbReference type="ARBA" id="ARBA00022980"/>
    </source>
</evidence>
<evidence type="ECO:0000313" key="8">
    <source>
        <dbReference type="Proteomes" id="UP001419268"/>
    </source>
</evidence>
<dbReference type="Proteomes" id="UP001419268">
    <property type="component" value="Unassembled WGS sequence"/>
</dbReference>
<dbReference type="GO" id="GO:0005840">
    <property type="term" value="C:ribosome"/>
    <property type="evidence" value="ECO:0007669"/>
    <property type="project" value="UniProtKB-KW"/>
</dbReference>
<dbReference type="GO" id="GO:1990904">
    <property type="term" value="C:ribonucleoprotein complex"/>
    <property type="evidence" value="ECO:0007669"/>
    <property type="project" value="UniProtKB-KW"/>
</dbReference>
<dbReference type="InterPro" id="IPR002885">
    <property type="entry name" value="PPR_rpt"/>
</dbReference>
<dbReference type="PANTHER" id="PTHR47926:SF347">
    <property type="entry name" value="PENTATRICOPEPTIDE REPEAT-CONTAINING PROTEIN"/>
    <property type="match status" value="1"/>
</dbReference>
<feature type="repeat" description="PPR" evidence="5">
    <location>
        <begin position="184"/>
        <end position="218"/>
    </location>
</feature>
<dbReference type="Pfam" id="PF01535">
    <property type="entry name" value="PPR"/>
    <property type="match status" value="2"/>
</dbReference>
<dbReference type="NCBIfam" id="TIGR00756">
    <property type="entry name" value="PPR"/>
    <property type="match status" value="4"/>
</dbReference>
<dbReference type="PROSITE" id="PS51375">
    <property type="entry name" value="PPR"/>
    <property type="match status" value="3"/>
</dbReference>
<dbReference type="Pfam" id="PF13041">
    <property type="entry name" value="PPR_2"/>
    <property type="match status" value="1"/>
</dbReference>
<dbReference type="InterPro" id="IPR046960">
    <property type="entry name" value="PPR_At4g14850-like_plant"/>
</dbReference>
<protein>
    <recommendedName>
        <fullName evidence="9">Pentatricopeptide repeat-containing protein</fullName>
    </recommendedName>
</protein>
<reference evidence="7 8" key="1">
    <citation type="submission" date="2024-01" db="EMBL/GenBank/DDBJ databases">
        <title>Genome assemblies of Stephania.</title>
        <authorList>
            <person name="Yang L."/>
        </authorList>
    </citation>
    <scope>NUCLEOTIDE SEQUENCE [LARGE SCALE GENOMIC DNA]</scope>
    <source>
        <strain evidence="7">JXDWG</strain>
        <tissue evidence="7">Leaf</tissue>
    </source>
</reference>
<gene>
    <name evidence="7" type="ORF">Scep_020595</name>
</gene>
<comment type="caution">
    <text evidence="7">The sequence shown here is derived from an EMBL/GenBank/DDBJ whole genome shotgun (WGS) entry which is preliminary data.</text>
</comment>
<organism evidence="7 8">
    <name type="scientific">Stephania cephalantha</name>
    <dbReference type="NCBI Taxonomy" id="152367"/>
    <lineage>
        <taxon>Eukaryota</taxon>
        <taxon>Viridiplantae</taxon>
        <taxon>Streptophyta</taxon>
        <taxon>Embryophyta</taxon>
        <taxon>Tracheophyta</taxon>
        <taxon>Spermatophyta</taxon>
        <taxon>Magnoliopsida</taxon>
        <taxon>Ranunculales</taxon>
        <taxon>Menispermaceae</taxon>
        <taxon>Menispermoideae</taxon>
        <taxon>Cissampelideae</taxon>
        <taxon>Stephania</taxon>
    </lineage>
</organism>
<evidence type="ECO:0000256" key="6">
    <source>
        <dbReference type="SAM" id="MobiDB-lite"/>
    </source>
</evidence>
<sequence>MGEARKVFDCLNCGKDDAIYNALVSGYVQNKMYEEAFYVLGGMKQPNVVSLTSGLVACAACSDLSKGKEIHGLAIRFGFDLDTQLRNALLNMYAKCGSTSTACSLFDEMPQKNVVSWTSIIDAYGSQGRGVEALELFQKMKESHCSPNATTFLTVLSACVHSGLVKEGQECFVAMKEKHGLDPSEEHYACLIDLLGRAGRMEQVWNVFDSASEAGVVQNGGVLAALLNACRVNMDIQRSEHVVGRLLFKSKMENPGNWVAISNFYASIGRWDQVKDLRSLIFGPKEETPPPSSTPVTSSDRKQKKKWSKGKQKEKMNDMVLFDQATYEELLAEAPKTNSSLLPFPRIGSIN</sequence>
<dbReference type="FunFam" id="1.25.40.10:FF:000090">
    <property type="entry name" value="Pentatricopeptide repeat-containing protein, chloroplastic"/>
    <property type="match status" value="1"/>
</dbReference>
<dbReference type="AlphaFoldDB" id="A0AAP0ICW9"/>
<accession>A0AAP0ICW9</accession>
<dbReference type="InterPro" id="IPR004977">
    <property type="entry name" value="Ribosomal_eS25"/>
</dbReference>
<dbReference type="Pfam" id="PF03297">
    <property type="entry name" value="Ribosomal_S25"/>
    <property type="match status" value="1"/>
</dbReference>
<name>A0AAP0ICW9_9MAGN</name>
<evidence type="ECO:0008006" key="9">
    <source>
        <dbReference type="Google" id="ProtNLM"/>
    </source>
</evidence>
<evidence type="ECO:0000256" key="4">
    <source>
        <dbReference type="ARBA" id="ARBA00023274"/>
    </source>
</evidence>
<evidence type="ECO:0000256" key="5">
    <source>
        <dbReference type="PROSITE-ProRule" id="PRU00708"/>
    </source>
</evidence>
<dbReference type="InterPro" id="IPR011990">
    <property type="entry name" value="TPR-like_helical_dom_sf"/>
</dbReference>
<feature type="region of interest" description="Disordered" evidence="6">
    <location>
        <begin position="282"/>
        <end position="313"/>
    </location>
</feature>
<proteinExistence type="inferred from homology"/>
<comment type="similarity">
    <text evidence="1">Belongs to the eukaryotic ribosomal protein eS25 family.</text>
</comment>
<keyword evidence="4" id="KW-0687">Ribonucleoprotein</keyword>
<dbReference type="EMBL" id="JBBNAG010000008">
    <property type="protein sequence ID" value="KAK9113076.1"/>
    <property type="molecule type" value="Genomic_DNA"/>
</dbReference>
<keyword evidence="2" id="KW-0677">Repeat</keyword>
<evidence type="ECO:0000256" key="2">
    <source>
        <dbReference type="ARBA" id="ARBA00022737"/>
    </source>
</evidence>
<feature type="repeat" description="PPR" evidence="5">
    <location>
        <begin position="113"/>
        <end position="147"/>
    </location>
</feature>
<evidence type="ECO:0000256" key="1">
    <source>
        <dbReference type="ARBA" id="ARBA00009106"/>
    </source>
</evidence>
<keyword evidence="3" id="KW-0689">Ribosomal protein</keyword>
<keyword evidence="8" id="KW-1185">Reference proteome</keyword>
<dbReference type="GO" id="GO:0003723">
    <property type="term" value="F:RNA binding"/>
    <property type="evidence" value="ECO:0007669"/>
    <property type="project" value="InterPro"/>
</dbReference>
<feature type="repeat" description="PPR" evidence="5">
    <location>
        <begin position="16"/>
        <end position="50"/>
    </location>
</feature>
<dbReference type="Gene3D" id="1.25.40.10">
    <property type="entry name" value="Tetratricopeptide repeat domain"/>
    <property type="match status" value="2"/>
</dbReference>
<dbReference type="GO" id="GO:0009451">
    <property type="term" value="P:RNA modification"/>
    <property type="evidence" value="ECO:0007669"/>
    <property type="project" value="InterPro"/>
</dbReference>
<evidence type="ECO:0000313" key="7">
    <source>
        <dbReference type="EMBL" id="KAK9113076.1"/>
    </source>
</evidence>